<accession>A0AA43P8F6</accession>
<dbReference type="SUPFAM" id="SSF143100">
    <property type="entry name" value="TTHA1013/TTHA0281-like"/>
    <property type="match status" value="1"/>
</dbReference>
<evidence type="ECO:0000313" key="2">
    <source>
        <dbReference type="Proteomes" id="UP001161916"/>
    </source>
</evidence>
<organism evidence="1 2">
    <name type="scientific">Bifidobacterium catenulatum subsp. kashiwanohense</name>
    <dbReference type="NCBI Taxonomy" id="630129"/>
    <lineage>
        <taxon>Bacteria</taxon>
        <taxon>Bacillati</taxon>
        <taxon>Actinomycetota</taxon>
        <taxon>Actinomycetes</taxon>
        <taxon>Bifidobacteriales</taxon>
        <taxon>Bifidobacteriaceae</taxon>
        <taxon>Bifidobacterium</taxon>
    </lineage>
</organism>
<reference evidence="1" key="1">
    <citation type="submission" date="2022-09" db="EMBL/GenBank/DDBJ databases">
        <authorList>
            <person name="Orihara K."/>
        </authorList>
    </citation>
    <scope>NUCLEOTIDE SEQUENCE</scope>
    <source>
        <strain evidence="1">YIT 13062</strain>
    </source>
</reference>
<dbReference type="EMBL" id="JAOPMH010000007">
    <property type="protein sequence ID" value="MDH7890334.1"/>
    <property type="molecule type" value="Genomic_DNA"/>
</dbReference>
<dbReference type="InterPro" id="IPR035069">
    <property type="entry name" value="TTHA1013/TTHA0281-like"/>
</dbReference>
<proteinExistence type="predicted"/>
<evidence type="ECO:0000313" key="1">
    <source>
        <dbReference type="EMBL" id="MDH7890334.1"/>
    </source>
</evidence>
<sequence length="125" mass="13572">MSEPMNVTAAAERSGGRWSVEVPEIPGLFTQTRRLDQIDAMVRNAAGMLDREIGTVTVEPKLPERDERMLAELLDARRRASEAQSRASSLTRDAVGVLRSQGMTVRDIAAVIGVTPQRVSALANA</sequence>
<name>A0AA43P8F6_9BIFI</name>
<dbReference type="RefSeq" id="WP_134862898.1">
    <property type="nucleotide sequence ID" value="NZ_CP026729.1"/>
</dbReference>
<gene>
    <name evidence="1" type="ORF">OB951_06990</name>
</gene>
<dbReference type="AlphaFoldDB" id="A0AA43P8F6"/>
<reference evidence="1" key="2">
    <citation type="journal article" date="2023" name="Gut Microbes">
        <title>Characterization of Bifidobacterium kashiwanohense that utilizes both milk- and plant-derived oligosaccharides.</title>
        <authorList>
            <person name="Orihara K."/>
            <person name="Yahagi K."/>
            <person name="Saito Y."/>
            <person name="Watanabe Y."/>
            <person name="Sasai T."/>
            <person name="Hara T."/>
            <person name="Tsukuda N."/>
            <person name="Oki K."/>
            <person name="Fujimoto J."/>
            <person name="Matsuki T."/>
        </authorList>
    </citation>
    <scope>NUCLEOTIDE SEQUENCE</scope>
    <source>
        <strain evidence="1">YIT 13062</strain>
    </source>
</reference>
<protein>
    <submittedName>
        <fullName evidence="1">XRE family transcriptional regulator</fullName>
    </submittedName>
</protein>
<comment type="caution">
    <text evidence="1">The sequence shown here is derived from an EMBL/GenBank/DDBJ whole genome shotgun (WGS) entry which is preliminary data.</text>
</comment>
<dbReference type="Proteomes" id="UP001161916">
    <property type="component" value="Unassembled WGS sequence"/>
</dbReference>